<dbReference type="Gene3D" id="3.30.60.90">
    <property type="match status" value="1"/>
</dbReference>
<accession>A0A8J4EW24</accession>
<dbReference type="Gene3D" id="3.90.70.130">
    <property type="match status" value="1"/>
</dbReference>
<protein>
    <recommendedName>
        <fullName evidence="7">CCHC-type domain-containing protein</fullName>
    </recommendedName>
</protein>
<dbReference type="PANTHER" id="PTHR48153">
    <property type="entry name" value="UFM1-SPECIFIC PROTEASE 2"/>
    <property type="match status" value="1"/>
</dbReference>
<evidence type="ECO:0000313" key="9">
    <source>
        <dbReference type="Proteomes" id="UP000747399"/>
    </source>
</evidence>
<proteinExistence type="predicted"/>
<evidence type="ECO:0000256" key="6">
    <source>
        <dbReference type="SAM" id="MobiDB-lite"/>
    </source>
</evidence>
<evidence type="ECO:0000256" key="1">
    <source>
        <dbReference type="ARBA" id="ARBA00022723"/>
    </source>
</evidence>
<evidence type="ECO:0000259" key="7">
    <source>
        <dbReference type="PROSITE" id="PS50158"/>
    </source>
</evidence>
<dbReference type="GO" id="GO:0008270">
    <property type="term" value="F:zinc ion binding"/>
    <property type="evidence" value="ECO:0007669"/>
    <property type="project" value="UniProtKB-KW"/>
</dbReference>
<dbReference type="SMART" id="SM00291">
    <property type="entry name" value="ZnF_ZZ"/>
    <property type="match status" value="1"/>
</dbReference>
<dbReference type="Proteomes" id="UP000747399">
    <property type="component" value="Unassembled WGS sequence"/>
</dbReference>
<dbReference type="GO" id="GO:0019783">
    <property type="term" value="F:ubiquitin-like protein peptidase activity"/>
    <property type="evidence" value="ECO:0007669"/>
    <property type="project" value="UniProtKB-ARBA"/>
</dbReference>
<feature type="compositionally biased region" description="Pro residues" evidence="6">
    <location>
        <begin position="449"/>
        <end position="461"/>
    </location>
</feature>
<reference evidence="8" key="1">
    <citation type="journal article" date="2021" name="Proc. Natl. Acad. Sci. U.S.A.">
        <title>Three genomes in the algal genus Volvox reveal the fate of a haploid sex-determining region after a transition to homothallism.</title>
        <authorList>
            <person name="Yamamoto K."/>
            <person name="Hamaji T."/>
            <person name="Kawai-Toyooka H."/>
            <person name="Matsuzaki R."/>
            <person name="Takahashi F."/>
            <person name="Nishimura Y."/>
            <person name="Kawachi M."/>
            <person name="Noguchi H."/>
            <person name="Minakuchi Y."/>
            <person name="Umen J.G."/>
            <person name="Toyoda A."/>
            <person name="Nozaki H."/>
        </authorList>
    </citation>
    <scope>NUCLEOTIDE SEQUENCE</scope>
    <source>
        <strain evidence="8">NIES-3780</strain>
    </source>
</reference>
<comment type="caution">
    <text evidence="8">The sequence shown here is derived from an EMBL/GenBank/DDBJ whole genome shotgun (WGS) entry which is preliminary data.</text>
</comment>
<dbReference type="GO" id="GO:0003676">
    <property type="term" value="F:nucleic acid binding"/>
    <property type="evidence" value="ECO:0007669"/>
    <property type="project" value="InterPro"/>
</dbReference>
<dbReference type="EMBL" id="BNCO01000006">
    <property type="protein sequence ID" value="GIL49064.1"/>
    <property type="molecule type" value="Genomic_DNA"/>
</dbReference>
<keyword evidence="9" id="KW-1185">Reference proteome</keyword>
<dbReference type="AlphaFoldDB" id="A0A8J4EW24"/>
<dbReference type="InterPro" id="IPR012462">
    <property type="entry name" value="UFSP1/2_DUB_cat"/>
</dbReference>
<keyword evidence="4" id="KW-0862">Zinc</keyword>
<dbReference type="PANTHER" id="PTHR48153:SF4">
    <property type="entry name" value="UBIQUITIN CARBOXYL-TERMINAL HYDROLASE MUG105"/>
    <property type="match status" value="1"/>
</dbReference>
<evidence type="ECO:0000256" key="5">
    <source>
        <dbReference type="PROSITE-ProRule" id="PRU00047"/>
    </source>
</evidence>
<dbReference type="PROSITE" id="PS50158">
    <property type="entry name" value="ZF_CCHC"/>
    <property type="match status" value="1"/>
</dbReference>
<dbReference type="SUPFAM" id="SSF57850">
    <property type="entry name" value="RING/U-box"/>
    <property type="match status" value="1"/>
</dbReference>
<keyword evidence="3" id="KW-0378">Hydrolase</keyword>
<dbReference type="InterPro" id="IPR036875">
    <property type="entry name" value="Znf_CCHC_sf"/>
</dbReference>
<dbReference type="SUPFAM" id="SSF57756">
    <property type="entry name" value="Retrovirus zinc finger-like domains"/>
    <property type="match status" value="1"/>
</dbReference>
<dbReference type="Pfam" id="PF00098">
    <property type="entry name" value="zf-CCHC"/>
    <property type="match status" value="1"/>
</dbReference>
<evidence type="ECO:0000256" key="3">
    <source>
        <dbReference type="ARBA" id="ARBA00022801"/>
    </source>
</evidence>
<organism evidence="8 9">
    <name type="scientific">Volvox africanus</name>
    <dbReference type="NCBI Taxonomy" id="51714"/>
    <lineage>
        <taxon>Eukaryota</taxon>
        <taxon>Viridiplantae</taxon>
        <taxon>Chlorophyta</taxon>
        <taxon>core chlorophytes</taxon>
        <taxon>Chlorophyceae</taxon>
        <taxon>CS clade</taxon>
        <taxon>Chlamydomonadales</taxon>
        <taxon>Volvocaceae</taxon>
        <taxon>Volvox</taxon>
    </lineage>
</organism>
<evidence type="ECO:0000313" key="8">
    <source>
        <dbReference type="EMBL" id="GIL49064.1"/>
    </source>
</evidence>
<feature type="region of interest" description="Disordered" evidence="6">
    <location>
        <begin position="351"/>
        <end position="406"/>
    </location>
</feature>
<dbReference type="Gene3D" id="4.10.60.10">
    <property type="entry name" value="Zinc finger, CCHC-type"/>
    <property type="match status" value="1"/>
</dbReference>
<feature type="compositionally biased region" description="Low complexity" evidence="6">
    <location>
        <begin position="300"/>
        <end position="315"/>
    </location>
</feature>
<feature type="compositionally biased region" description="Low complexity" evidence="6">
    <location>
        <begin position="375"/>
        <end position="388"/>
    </location>
</feature>
<feature type="domain" description="CCHC-type" evidence="7">
    <location>
        <begin position="14"/>
        <end position="30"/>
    </location>
</feature>
<gene>
    <name evidence="8" type="ORF">Vafri_5543</name>
</gene>
<dbReference type="InterPro" id="IPR000433">
    <property type="entry name" value="Znf_ZZ"/>
</dbReference>
<dbReference type="SMART" id="SM00343">
    <property type="entry name" value="ZnF_C2HC"/>
    <property type="match status" value="1"/>
</dbReference>
<dbReference type="Pfam" id="PF00569">
    <property type="entry name" value="ZZ"/>
    <property type="match status" value="1"/>
</dbReference>
<evidence type="ECO:0000256" key="4">
    <source>
        <dbReference type="ARBA" id="ARBA00022833"/>
    </source>
</evidence>
<feature type="region of interest" description="Disordered" evidence="6">
    <location>
        <begin position="286"/>
        <end position="331"/>
    </location>
</feature>
<dbReference type="Pfam" id="PF07910">
    <property type="entry name" value="Peptidase_C78"/>
    <property type="match status" value="1"/>
</dbReference>
<feature type="compositionally biased region" description="Basic residues" evidence="6">
    <location>
        <begin position="355"/>
        <end position="367"/>
    </location>
</feature>
<name>A0A8J4EW24_9CHLO</name>
<feature type="compositionally biased region" description="Pro residues" evidence="6">
    <location>
        <begin position="389"/>
        <end position="398"/>
    </location>
</feature>
<sequence length="620" mass="65360">MYGHPSQGPQRSGRCFTCGQEGHWSMECPNRPGSAPPTATTVNGTAVTRFSVLPAELTHQQRPDPQTRRGGGGAMRLVHLLKSCLEAAAPPPPSRGGVTSLSYQAFLCGPLQHFGAAASDRGWGCGWRNIQMISSALLVRDETMRTAMYGGAGFVPDIPSLQAWLESAWAAGFDRLGCESLGGRIQGDRKWIGATEAAALLRFFGVKAQIVDFEGRGSEGPLIPGSMVYGPDGATLHLAVECDMCGTCPIRGVRHRSLARSNFDLCAECRAGGRPEVAVAAPYEETGAAPAPPGDGVGGADSAAGLDGSRSNIRSPRPPPPPRTSPSQDSHLHQPLVDWVWRYFAGEHQPTRHMGGVKHQQRQQHQRQHQEHQYQHQYQHQQPSTAASGPPPPPPAPNPAQWLPSGTWHATAVGMSAGAFASGGAVTATEAAPLAVAASSSFPSSSVGVPPPLPPPPPPLRSSPVTITGMPPLYFQHEGHSRTIIGIERRVERVLTATTTTTSPVTATGTTNATSASAKISPPSTTITTTTLLVLDPGAPSTKLESALAQRRGWQRFVRRGVHTLTRPQYQLMYVDVPLGAGGSGSGGWVVSEQELEGLKVIAAVEKYRATASASCDAGG</sequence>
<feature type="region of interest" description="Disordered" evidence="6">
    <location>
        <begin position="441"/>
        <end position="465"/>
    </location>
</feature>
<dbReference type="InterPro" id="IPR001878">
    <property type="entry name" value="Znf_CCHC"/>
</dbReference>
<keyword evidence="1" id="KW-0479">Metal-binding</keyword>
<feature type="region of interest" description="Disordered" evidence="6">
    <location>
        <begin position="501"/>
        <end position="522"/>
    </location>
</feature>
<keyword evidence="2 5" id="KW-0863">Zinc-finger</keyword>
<dbReference type="InterPro" id="IPR043145">
    <property type="entry name" value="Znf_ZZ_sf"/>
</dbReference>
<evidence type="ECO:0000256" key="2">
    <source>
        <dbReference type="ARBA" id="ARBA00022771"/>
    </source>
</evidence>